<dbReference type="InterPro" id="IPR018767">
    <property type="entry name" value="Brl1/Brr6_dom"/>
</dbReference>
<feature type="transmembrane region" description="Helical" evidence="2">
    <location>
        <begin position="231"/>
        <end position="255"/>
    </location>
</feature>
<feature type="domain" description="Brl1/Brr6" evidence="3">
    <location>
        <begin position="228"/>
        <end position="351"/>
    </location>
</feature>
<keyword evidence="2" id="KW-0812">Transmembrane</keyword>
<dbReference type="InterPro" id="IPR040202">
    <property type="entry name" value="Brl1/Brr6"/>
</dbReference>
<organism evidence="4 5">
    <name type="scientific">Emericellopsis cladophorae</name>
    <dbReference type="NCBI Taxonomy" id="2686198"/>
    <lineage>
        <taxon>Eukaryota</taxon>
        <taxon>Fungi</taxon>
        <taxon>Dikarya</taxon>
        <taxon>Ascomycota</taxon>
        <taxon>Pezizomycotina</taxon>
        <taxon>Sordariomycetes</taxon>
        <taxon>Hypocreomycetidae</taxon>
        <taxon>Hypocreales</taxon>
        <taxon>Bionectriaceae</taxon>
        <taxon>Emericellopsis</taxon>
    </lineage>
</organism>
<feature type="compositionally biased region" description="Acidic residues" evidence="1">
    <location>
        <begin position="177"/>
        <end position="186"/>
    </location>
</feature>
<gene>
    <name evidence="4" type="ORF">J7T54_000152</name>
</gene>
<dbReference type="OrthoDB" id="5961at2759"/>
<accession>A0A9Q0BC69</accession>
<reference evidence="4" key="1">
    <citation type="journal article" date="2021" name="J Fungi (Basel)">
        <title>Genomic and Metabolomic Analyses of the Marine Fungus Emericellopsis cladophorae: Insights into Saltwater Adaptability Mechanisms and Its Biosynthetic Potential.</title>
        <authorList>
            <person name="Goncalves M.F.M."/>
            <person name="Hilario S."/>
            <person name="Van de Peer Y."/>
            <person name="Esteves A.C."/>
            <person name="Alves A."/>
        </authorList>
    </citation>
    <scope>NUCLEOTIDE SEQUENCE</scope>
    <source>
        <strain evidence="4">MUM 19.33</strain>
    </source>
</reference>
<dbReference type="SMART" id="SM01042">
    <property type="entry name" value="Brr6_like_C_C"/>
    <property type="match status" value="1"/>
</dbReference>
<feature type="region of interest" description="Disordered" evidence="1">
    <location>
        <begin position="356"/>
        <end position="377"/>
    </location>
</feature>
<dbReference type="AlphaFoldDB" id="A0A9Q0BC69"/>
<evidence type="ECO:0000259" key="3">
    <source>
        <dbReference type="SMART" id="SM01042"/>
    </source>
</evidence>
<dbReference type="PANTHER" id="PTHR28136:SF1">
    <property type="entry name" value="NUCLEUS EXPORT PROTEIN BRL1"/>
    <property type="match status" value="1"/>
</dbReference>
<dbReference type="GO" id="GO:0006998">
    <property type="term" value="P:nuclear envelope organization"/>
    <property type="evidence" value="ECO:0007669"/>
    <property type="project" value="InterPro"/>
</dbReference>
<evidence type="ECO:0000313" key="4">
    <source>
        <dbReference type="EMBL" id="KAI6780512.1"/>
    </source>
</evidence>
<evidence type="ECO:0000256" key="2">
    <source>
        <dbReference type="SAM" id="Phobius"/>
    </source>
</evidence>
<proteinExistence type="predicted"/>
<dbReference type="PANTHER" id="PTHR28136">
    <property type="entry name" value="NUCLEUS EXPORT PROTEIN BRR6"/>
    <property type="match status" value="1"/>
</dbReference>
<name>A0A9Q0BC69_9HYPO</name>
<dbReference type="RefSeq" id="XP_051361368.1">
    <property type="nucleotide sequence ID" value="XM_051507408.1"/>
</dbReference>
<dbReference type="Pfam" id="PF10104">
    <property type="entry name" value="Brr6_like_C_C"/>
    <property type="match status" value="1"/>
</dbReference>
<comment type="caution">
    <text evidence="4">The sequence shown here is derived from an EMBL/GenBank/DDBJ whole genome shotgun (WGS) entry which is preliminary data.</text>
</comment>
<feature type="compositionally biased region" description="Polar residues" evidence="1">
    <location>
        <begin position="34"/>
        <end position="45"/>
    </location>
</feature>
<keyword evidence="2" id="KW-0472">Membrane</keyword>
<evidence type="ECO:0000256" key="1">
    <source>
        <dbReference type="SAM" id="MobiDB-lite"/>
    </source>
</evidence>
<sequence length="441" mass="49312">MERRTYEGHMDWQWDGHAGPVDESSPFIKATANRRLNNGFASPSKGSDLPRPFTTPSKPLQPQRKLFTPLQAASTPPAPAFRNPAFTTPRKPFDEQILSEASGAEDSPAQASDYPNDTPEADRMDTHLSPVGPSRVDKATRYKKHAPGKGEIASGRDHGRRKKYDKVPGYMRRSAEVTDDDEDDSGAEYWRSGRSRSRRRPEKPAQSGNPVGQLFNMLEQHHTAPENIHRWFWLGVNVFLTCSALGIGLGFLHALQSDMNNLNEEAREVIRAQKSQCRQDYQLNRCNEGVGPLFQKTCDELFQCMMKDPEAISKVKQMIKGTADILNEFFNGLSLQTWTAGAGIIGALAYFMTRRPSSPAAPEPPRHPIPTGSFDDAAGPIRQGDVTWIPVQTPQAHRRRAIHMDDTDTDHTPPPLLWTPSRGHRSGSPIKYPRSALKRDF</sequence>
<keyword evidence="5" id="KW-1185">Reference proteome</keyword>
<protein>
    <submittedName>
        <fullName evidence="4">Di-sulfide bridge nucleocytoplasmic transport domain</fullName>
    </submittedName>
</protein>
<feature type="transmembrane region" description="Helical" evidence="2">
    <location>
        <begin position="335"/>
        <end position="353"/>
    </location>
</feature>
<dbReference type="GeneID" id="75826673"/>
<reference evidence="4" key="2">
    <citation type="submission" date="2022-07" db="EMBL/GenBank/DDBJ databases">
        <authorList>
            <person name="Goncalves M.F.M."/>
            <person name="Hilario S."/>
            <person name="Van De Peer Y."/>
            <person name="Esteves A.C."/>
            <person name="Alves A."/>
        </authorList>
    </citation>
    <scope>NUCLEOTIDE SEQUENCE</scope>
    <source>
        <strain evidence="4">MUM 19.33</strain>
    </source>
</reference>
<keyword evidence="2" id="KW-1133">Transmembrane helix</keyword>
<feature type="region of interest" description="Disordered" evidence="1">
    <location>
        <begin position="404"/>
        <end position="441"/>
    </location>
</feature>
<evidence type="ECO:0000313" key="5">
    <source>
        <dbReference type="Proteomes" id="UP001055219"/>
    </source>
</evidence>
<dbReference type="GO" id="GO:0031965">
    <property type="term" value="C:nuclear membrane"/>
    <property type="evidence" value="ECO:0007669"/>
    <property type="project" value="InterPro"/>
</dbReference>
<dbReference type="GO" id="GO:0055088">
    <property type="term" value="P:lipid homeostasis"/>
    <property type="evidence" value="ECO:0007669"/>
    <property type="project" value="InterPro"/>
</dbReference>
<dbReference type="Proteomes" id="UP001055219">
    <property type="component" value="Unassembled WGS sequence"/>
</dbReference>
<feature type="compositionally biased region" description="Basic and acidic residues" evidence="1">
    <location>
        <begin position="1"/>
        <end position="14"/>
    </location>
</feature>
<feature type="region of interest" description="Disordered" evidence="1">
    <location>
        <begin position="1"/>
        <end position="211"/>
    </location>
</feature>
<dbReference type="EMBL" id="JAGIXG020000031">
    <property type="protein sequence ID" value="KAI6780512.1"/>
    <property type="molecule type" value="Genomic_DNA"/>
</dbReference>